<keyword evidence="1" id="KW-0539">Nucleus</keyword>
<reference evidence="5" key="2">
    <citation type="submission" date="2020-04" db="EMBL/GenBank/DDBJ databases">
        <authorList>
            <consortium name="NCBI Genome Project"/>
        </authorList>
    </citation>
    <scope>NUCLEOTIDE SEQUENCE</scope>
    <source>
        <strain evidence="5">CBS 304.34</strain>
    </source>
</reference>
<evidence type="ECO:0000256" key="1">
    <source>
        <dbReference type="ARBA" id="ARBA00023242"/>
    </source>
</evidence>
<dbReference type="Proteomes" id="UP000504636">
    <property type="component" value="Unplaced"/>
</dbReference>
<protein>
    <recommendedName>
        <fullName evidence="2">Zn(2)-C6 fungal-type domain-containing protein</fullName>
    </recommendedName>
</protein>
<dbReference type="GO" id="GO:0008270">
    <property type="term" value="F:zinc ion binding"/>
    <property type="evidence" value="ECO:0007669"/>
    <property type="project" value="InterPro"/>
</dbReference>
<dbReference type="GeneID" id="54459616"/>
<dbReference type="RefSeq" id="XP_033582590.1">
    <property type="nucleotide sequence ID" value="XM_033718723.1"/>
</dbReference>
<organism evidence="3">
    <name type="scientific">Mytilinidion resinicola</name>
    <dbReference type="NCBI Taxonomy" id="574789"/>
    <lineage>
        <taxon>Eukaryota</taxon>
        <taxon>Fungi</taxon>
        <taxon>Dikarya</taxon>
        <taxon>Ascomycota</taxon>
        <taxon>Pezizomycotina</taxon>
        <taxon>Dothideomycetes</taxon>
        <taxon>Pleosporomycetidae</taxon>
        <taxon>Mytilinidiales</taxon>
        <taxon>Mytilinidiaceae</taxon>
        <taxon>Mytilinidion</taxon>
    </lineage>
</organism>
<evidence type="ECO:0000313" key="3">
    <source>
        <dbReference type="EMBL" id="KAF2815626.1"/>
    </source>
</evidence>
<dbReference type="Pfam" id="PF00172">
    <property type="entry name" value="Zn_clus"/>
    <property type="match status" value="1"/>
</dbReference>
<dbReference type="PANTHER" id="PTHR47657">
    <property type="entry name" value="STEROL REGULATORY ELEMENT-BINDING PROTEIN ECM22"/>
    <property type="match status" value="1"/>
</dbReference>
<dbReference type="InterPro" id="IPR052400">
    <property type="entry name" value="Zn2-C6_fungal_TF"/>
</dbReference>
<reference evidence="5" key="3">
    <citation type="submission" date="2025-04" db="UniProtKB">
        <authorList>
            <consortium name="RefSeq"/>
        </authorList>
    </citation>
    <scope>IDENTIFICATION</scope>
    <source>
        <strain evidence="5">CBS 304.34</strain>
    </source>
</reference>
<reference evidence="3 5" key="1">
    <citation type="journal article" date="2020" name="Stud. Mycol.">
        <title>101 Dothideomycetes genomes: a test case for predicting lifestyles and emergence of pathogens.</title>
        <authorList>
            <person name="Haridas S."/>
            <person name="Albert R."/>
            <person name="Binder M."/>
            <person name="Bloem J."/>
            <person name="Labutti K."/>
            <person name="Salamov A."/>
            <person name="Andreopoulos B."/>
            <person name="Baker S."/>
            <person name="Barry K."/>
            <person name="Bills G."/>
            <person name="Bluhm B."/>
            <person name="Cannon C."/>
            <person name="Castanera R."/>
            <person name="Culley D."/>
            <person name="Daum C."/>
            <person name="Ezra D."/>
            <person name="Gonzalez J."/>
            <person name="Henrissat B."/>
            <person name="Kuo A."/>
            <person name="Liang C."/>
            <person name="Lipzen A."/>
            <person name="Lutzoni F."/>
            <person name="Magnuson J."/>
            <person name="Mondo S."/>
            <person name="Nolan M."/>
            <person name="Ohm R."/>
            <person name="Pangilinan J."/>
            <person name="Park H.-J."/>
            <person name="Ramirez L."/>
            <person name="Alfaro M."/>
            <person name="Sun H."/>
            <person name="Tritt A."/>
            <person name="Yoshinaga Y."/>
            <person name="Zwiers L.-H."/>
            <person name="Turgeon B."/>
            <person name="Goodwin S."/>
            <person name="Spatafora J."/>
            <person name="Crous P."/>
            <person name="Grigoriev I."/>
        </authorList>
    </citation>
    <scope>NUCLEOTIDE SEQUENCE</scope>
    <source>
        <strain evidence="3 5">CBS 304.34</strain>
    </source>
</reference>
<dbReference type="Gene3D" id="4.10.240.10">
    <property type="entry name" value="Zn(2)-C6 fungal-type DNA-binding domain"/>
    <property type="match status" value="1"/>
</dbReference>
<dbReference type="PANTHER" id="PTHR47657:SF7">
    <property type="entry name" value="STEROL REGULATORY ELEMENT-BINDING PROTEIN ECM22"/>
    <property type="match status" value="1"/>
</dbReference>
<dbReference type="AlphaFoldDB" id="A0A6A6Z3G7"/>
<dbReference type="SMART" id="SM00066">
    <property type="entry name" value="GAL4"/>
    <property type="match status" value="1"/>
</dbReference>
<sequence length="361" mass="41575">MPNGSRNFHHKSHKGCKRCKTRRVKCNKQAPVCANCRRRNEDCEYEIPPPNPAAITVFALPAAQLGDITSFISVSFLSNVIVGCVPASRPERALWCAAFGEALAGCQYLQHTMLSIHTLHVGPRLSKDAFSEATNLAHHHHIMASNAFTHMAPVVNEQNWLAVFIFGISVIIFRFATQQYCPDHLFDYLEMLQVLRISSNIARSVSSYLFRSEMWPFIRDRASLQLICQSDDIGMQQAIENLEGIVSNYRPRSENRRKATPAAFEAFKTWVITCHGYPSVWRHYIDWPATIQTEFLNDIREEEDVPLLLLIYWCAIMYRGPRRWFMEVWLRRTATVVVKKLDGDWNQALVWPLETLQIIHQ</sequence>
<dbReference type="InterPro" id="IPR001138">
    <property type="entry name" value="Zn2Cys6_DnaBD"/>
</dbReference>
<accession>A0A6A6Z3G7</accession>
<dbReference type="SUPFAM" id="SSF57701">
    <property type="entry name" value="Zn2/Cys6 DNA-binding domain"/>
    <property type="match status" value="1"/>
</dbReference>
<feature type="domain" description="Zn(2)-C6 fungal-type" evidence="2">
    <location>
        <begin position="15"/>
        <end position="45"/>
    </location>
</feature>
<gene>
    <name evidence="3 5" type="ORF">BDZ99DRAFT_457601</name>
</gene>
<dbReference type="PROSITE" id="PS50048">
    <property type="entry name" value="ZN2_CY6_FUNGAL_2"/>
    <property type="match status" value="1"/>
</dbReference>
<dbReference type="OrthoDB" id="3546279at2759"/>
<evidence type="ECO:0000313" key="4">
    <source>
        <dbReference type="Proteomes" id="UP000504636"/>
    </source>
</evidence>
<evidence type="ECO:0000259" key="2">
    <source>
        <dbReference type="PROSITE" id="PS50048"/>
    </source>
</evidence>
<name>A0A6A6Z3G7_9PEZI</name>
<dbReference type="EMBL" id="MU003693">
    <property type="protein sequence ID" value="KAF2815626.1"/>
    <property type="molecule type" value="Genomic_DNA"/>
</dbReference>
<dbReference type="PROSITE" id="PS00463">
    <property type="entry name" value="ZN2_CY6_FUNGAL_1"/>
    <property type="match status" value="1"/>
</dbReference>
<evidence type="ECO:0000313" key="5">
    <source>
        <dbReference type="RefSeq" id="XP_033582590.1"/>
    </source>
</evidence>
<proteinExistence type="predicted"/>
<dbReference type="GO" id="GO:0000981">
    <property type="term" value="F:DNA-binding transcription factor activity, RNA polymerase II-specific"/>
    <property type="evidence" value="ECO:0007669"/>
    <property type="project" value="InterPro"/>
</dbReference>
<keyword evidence="4" id="KW-1185">Reference proteome</keyword>
<dbReference type="InterPro" id="IPR036864">
    <property type="entry name" value="Zn2-C6_fun-type_DNA-bd_sf"/>
</dbReference>
<dbReference type="CDD" id="cd00067">
    <property type="entry name" value="GAL4"/>
    <property type="match status" value="1"/>
</dbReference>